<feature type="domain" description="Mediator complex subunit MED14 N-terminal" evidence="9">
    <location>
        <begin position="4"/>
        <end position="103"/>
    </location>
</feature>
<protein>
    <recommendedName>
        <fullName evidence="7">Mediator of RNA polymerase II transcription subunit 14</fullName>
    </recommendedName>
    <alternativeName>
        <fullName evidence="7">Mediator complex subunit 14</fullName>
    </alternativeName>
</protein>
<dbReference type="GO" id="GO:0016592">
    <property type="term" value="C:mediator complex"/>
    <property type="evidence" value="ECO:0007669"/>
    <property type="project" value="UniProtKB-UniRule"/>
</dbReference>
<feature type="region of interest" description="Disordered" evidence="8">
    <location>
        <begin position="422"/>
        <end position="474"/>
    </location>
</feature>
<dbReference type="PANTHER" id="PTHR12809:SF2">
    <property type="entry name" value="MEDIATOR OF RNA POLYMERASE II TRANSCRIPTION SUBUNIT 14"/>
    <property type="match status" value="1"/>
</dbReference>
<dbReference type="GO" id="GO:0070847">
    <property type="term" value="C:core mediator complex"/>
    <property type="evidence" value="ECO:0007669"/>
    <property type="project" value="TreeGrafter"/>
</dbReference>
<name>A0A9W9ZAH8_9CNID</name>
<comment type="subunit">
    <text evidence="7">Component of the Mediator complex.</text>
</comment>
<feature type="compositionally biased region" description="Polar residues" evidence="8">
    <location>
        <begin position="423"/>
        <end position="436"/>
    </location>
</feature>
<evidence type="ECO:0000256" key="4">
    <source>
        <dbReference type="ARBA" id="ARBA00023159"/>
    </source>
</evidence>
<feature type="compositionally biased region" description="Basic and acidic residues" evidence="8">
    <location>
        <begin position="506"/>
        <end position="538"/>
    </location>
</feature>
<dbReference type="InterPro" id="IPR013947">
    <property type="entry name" value="Mediator_Med14"/>
</dbReference>
<dbReference type="Proteomes" id="UP001163046">
    <property type="component" value="Unassembled WGS sequence"/>
</dbReference>
<evidence type="ECO:0000256" key="2">
    <source>
        <dbReference type="ARBA" id="ARBA00007813"/>
    </source>
</evidence>
<comment type="function">
    <text evidence="7">Component of the Mediator complex, a coactivator involved in the regulated transcription of nearly all RNA polymerase II-dependent genes. Mediator functions as a bridge to convey information from gene-specific regulatory proteins to the basal RNA polymerase II transcription machinery. Mediator is recruited to promoters by direct interactions with regulatory proteins and serves as a scaffold for the assembly of a functional preinitiation complex with RNA polymerase II and the general transcription factors.</text>
</comment>
<evidence type="ECO:0000313" key="12">
    <source>
        <dbReference type="Proteomes" id="UP001163046"/>
    </source>
</evidence>
<organism evidence="11 12">
    <name type="scientific">Desmophyllum pertusum</name>
    <dbReference type="NCBI Taxonomy" id="174260"/>
    <lineage>
        <taxon>Eukaryota</taxon>
        <taxon>Metazoa</taxon>
        <taxon>Cnidaria</taxon>
        <taxon>Anthozoa</taxon>
        <taxon>Hexacorallia</taxon>
        <taxon>Scleractinia</taxon>
        <taxon>Caryophylliina</taxon>
        <taxon>Caryophylliidae</taxon>
        <taxon>Desmophyllum</taxon>
    </lineage>
</organism>
<dbReference type="GO" id="GO:0003712">
    <property type="term" value="F:transcription coregulator activity"/>
    <property type="evidence" value="ECO:0007669"/>
    <property type="project" value="UniProtKB-UniRule"/>
</dbReference>
<dbReference type="GO" id="GO:0006357">
    <property type="term" value="P:regulation of transcription by RNA polymerase II"/>
    <property type="evidence" value="ECO:0007669"/>
    <property type="project" value="InterPro"/>
</dbReference>
<evidence type="ECO:0000256" key="5">
    <source>
        <dbReference type="ARBA" id="ARBA00023163"/>
    </source>
</evidence>
<feature type="domain" description="Mediator of RNA polymerase II transcription subunit 14 RM2" evidence="10">
    <location>
        <begin position="182"/>
        <end position="246"/>
    </location>
</feature>
<proteinExistence type="inferred from homology"/>
<dbReference type="InterPro" id="IPR055113">
    <property type="entry name" value="Med14_RM2"/>
</dbReference>
<feature type="region of interest" description="Disordered" evidence="8">
    <location>
        <begin position="500"/>
        <end position="538"/>
    </location>
</feature>
<keyword evidence="6 7" id="KW-0539">Nucleus</keyword>
<comment type="subcellular location">
    <subcellularLocation>
        <location evidence="1 7">Nucleus</location>
    </subcellularLocation>
</comment>
<evidence type="ECO:0000259" key="9">
    <source>
        <dbReference type="Pfam" id="PF08638"/>
    </source>
</evidence>
<evidence type="ECO:0000259" key="10">
    <source>
        <dbReference type="Pfam" id="PF22981"/>
    </source>
</evidence>
<evidence type="ECO:0000256" key="7">
    <source>
        <dbReference type="RuleBase" id="RU365082"/>
    </source>
</evidence>
<dbReference type="InterPro" id="IPR055122">
    <property type="entry name" value="Med14_N"/>
</dbReference>
<keyword evidence="5 7" id="KW-0804">Transcription</keyword>
<sequence length="538" mass="60907">MLARMSRETLVKARLPTFCLPAAVDVLTGGTYPRLPTCIRDKIVPPDPITAVEKTKTLQRLDQVIQHRLVTSTLPPEMGDMVIADGRVKFRVEHEFQVMLTLMGDEPSIPWRILSIDFLVQDMETGDGKSLVHALQAQYIHQLVQSRLFAEENPLVDLYKCLHSFCLSLQLQVLHFQAKQLITERWGDNVRIEEYAVGKRLVISYWRTRSTVQQGQQTAHRITICGDATDNPTCLCVQHSPPLPFECTVECISKVTPGDLYIEKLLTHTIKAQSNVKLKELLQILTQDSSLKPKVTMDDFCPSLAIQVSLGNGEDNTVCSELENTLNSNLEQFLTMLRDARCQLYVKRYLKSTVQLPVTATLTLPVVNMADHKLSQLSKHRLYILFRRHPSYCLVVEVLCNKDSEEVTTKYHLLKVKPAFGDDTSQASTPTDSASGDQKAKRVEVKKEGRKSQDRARQSCDGARNARQESNRNRRALFLTAGHMVTLNPYKMTDYAGTPLEGLPFAREDGEQTKRKLESPEEDLQSNKKTKDPEGRFK</sequence>
<dbReference type="OrthoDB" id="5957888at2759"/>
<dbReference type="AlphaFoldDB" id="A0A9W9ZAH8"/>
<comment type="caution">
    <text evidence="11">The sequence shown here is derived from an EMBL/GenBank/DDBJ whole genome shotgun (WGS) entry which is preliminary data.</text>
</comment>
<keyword evidence="3 7" id="KW-0805">Transcription regulation</keyword>
<comment type="similarity">
    <text evidence="2 7">Belongs to the Mediator complex subunit 14 family.</text>
</comment>
<evidence type="ECO:0000256" key="1">
    <source>
        <dbReference type="ARBA" id="ARBA00004123"/>
    </source>
</evidence>
<dbReference type="Pfam" id="PF08638">
    <property type="entry name" value="Med14"/>
    <property type="match status" value="1"/>
</dbReference>
<keyword evidence="4 7" id="KW-0010">Activator</keyword>
<reference evidence="11" key="1">
    <citation type="submission" date="2023-01" db="EMBL/GenBank/DDBJ databases">
        <title>Genome assembly of the deep-sea coral Lophelia pertusa.</title>
        <authorList>
            <person name="Herrera S."/>
            <person name="Cordes E."/>
        </authorList>
    </citation>
    <scope>NUCLEOTIDE SEQUENCE</scope>
    <source>
        <strain evidence="11">USNM1676648</strain>
        <tissue evidence="11">Polyp</tissue>
    </source>
</reference>
<keyword evidence="12" id="KW-1185">Reference proteome</keyword>
<evidence type="ECO:0000256" key="3">
    <source>
        <dbReference type="ARBA" id="ARBA00023015"/>
    </source>
</evidence>
<dbReference type="Pfam" id="PF22981">
    <property type="entry name" value="RM2_Med14"/>
    <property type="match status" value="1"/>
</dbReference>
<evidence type="ECO:0000256" key="6">
    <source>
        <dbReference type="ARBA" id="ARBA00023242"/>
    </source>
</evidence>
<gene>
    <name evidence="11" type="primary">MED14_1</name>
    <name evidence="11" type="ORF">OS493_026891</name>
</gene>
<evidence type="ECO:0000256" key="8">
    <source>
        <dbReference type="SAM" id="MobiDB-lite"/>
    </source>
</evidence>
<dbReference type="PANTHER" id="PTHR12809">
    <property type="entry name" value="MEDIATOR COMPLEX SUBUNIT"/>
    <property type="match status" value="1"/>
</dbReference>
<feature type="compositionally biased region" description="Basic and acidic residues" evidence="8">
    <location>
        <begin position="438"/>
        <end position="472"/>
    </location>
</feature>
<accession>A0A9W9ZAH8</accession>
<dbReference type="EMBL" id="MU826373">
    <property type="protein sequence ID" value="KAJ7377755.1"/>
    <property type="molecule type" value="Genomic_DNA"/>
</dbReference>
<evidence type="ECO:0000313" key="11">
    <source>
        <dbReference type="EMBL" id="KAJ7377755.1"/>
    </source>
</evidence>